<reference evidence="4" key="1">
    <citation type="submission" date="2013-12" db="EMBL/GenBank/DDBJ databases">
        <title>The Genome Sequence of Aphanomyces invadans NJM9701.</title>
        <authorList>
            <consortium name="The Broad Institute Genomics Platform"/>
            <person name="Russ C."/>
            <person name="Tyler B."/>
            <person name="van West P."/>
            <person name="Dieguez-Uribeondo J."/>
            <person name="Young S.K."/>
            <person name="Zeng Q."/>
            <person name="Gargeya S."/>
            <person name="Fitzgerald M."/>
            <person name="Abouelleil A."/>
            <person name="Alvarado L."/>
            <person name="Chapman S.B."/>
            <person name="Gainer-Dewar J."/>
            <person name="Goldberg J."/>
            <person name="Griggs A."/>
            <person name="Gujja S."/>
            <person name="Hansen M."/>
            <person name="Howarth C."/>
            <person name="Imamovic A."/>
            <person name="Ireland A."/>
            <person name="Larimer J."/>
            <person name="McCowan C."/>
            <person name="Murphy C."/>
            <person name="Pearson M."/>
            <person name="Poon T.W."/>
            <person name="Priest M."/>
            <person name="Roberts A."/>
            <person name="Saif S."/>
            <person name="Shea T."/>
            <person name="Sykes S."/>
            <person name="Wortman J."/>
            <person name="Nusbaum C."/>
            <person name="Birren B."/>
        </authorList>
    </citation>
    <scope>NUCLEOTIDE SEQUENCE [LARGE SCALE GENOMIC DNA]</scope>
    <source>
        <strain evidence="4">NJM9701</strain>
    </source>
</reference>
<feature type="compositionally biased region" description="Polar residues" evidence="1">
    <location>
        <begin position="425"/>
        <end position="443"/>
    </location>
</feature>
<evidence type="ECO:0000256" key="1">
    <source>
        <dbReference type="SAM" id="MobiDB-lite"/>
    </source>
</evidence>
<feature type="region of interest" description="Disordered" evidence="1">
    <location>
        <begin position="349"/>
        <end position="370"/>
    </location>
</feature>
<gene>
    <name evidence="4" type="ORF">H310_04588</name>
</gene>
<feature type="chain" id="PRO_5001538069" evidence="3">
    <location>
        <begin position="27"/>
        <end position="443"/>
    </location>
</feature>
<feature type="signal peptide" evidence="3">
    <location>
        <begin position="1"/>
        <end position="26"/>
    </location>
</feature>
<evidence type="ECO:0000256" key="3">
    <source>
        <dbReference type="SAM" id="SignalP"/>
    </source>
</evidence>
<dbReference type="VEuPathDB" id="FungiDB:H310_04588"/>
<evidence type="ECO:0000313" key="4">
    <source>
        <dbReference type="EMBL" id="ETW04261.1"/>
    </source>
</evidence>
<organism evidence="4">
    <name type="scientific">Aphanomyces invadans</name>
    <dbReference type="NCBI Taxonomy" id="157072"/>
    <lineage>
        <taxon>Eukaryota</taxon>
        <taxon>Sar</taxon>
        <taxon>Stramenopiles</taxon>
        <taxon>Oomycota</taxon>
        <taxon>Saprolegniomycetes</taxon>
        <taxon>Saprolegniales</taxon>
        <taxon>Verrucalvaceae</taxon>
        <taxon>Aphanomyces</taxon>
    </lineage>
</organism>
<keyword evidence="3" id="KW-0732">Signal</keyword>
<accession>A0A024UCW7</accession>
<keyword evidence="2" id="KW-1133">Transmembrane helix</keyword>
<dbReference type="eggNOG" id="ENOG502SEAN">
    <property type="taxonomic scope" value="Eukaryota"/>
</dbReference>
<feature type="transmembrane region" description="Helical" evidence="2">
    <location>
        <begin position="270"/>
        <end position="292"/>
    </location>
</feature>
<evidence type="ECO:0000256" key="2">
    <source>
        <dbReference type="SAM" id="Phobius"/>
    </source>
</evidence>
<keyword evidence="2" id="KW-0812">Transmembrane</keyword>
<dbReference type="EMBL" id="KI913958">
    <property type="protein sequence ID" value="ETW04261.1"/>
    <property type="molecule type" value="Genomic_DNA"/>
</dbReference>
<feature type="region of interest" description="Disordered" evidence="1">
    <location>
        <begin position="397"/>
        <end position="443"/>
    </location>
</feature>
<proteinExistence type="predicted"/>
<dbReference type="OrthoDB" id="79563at2759"/>
<dbReference type="PROSITE" id="PS51257">
    <property type="entry name" value="PROKAR_LIPOPROTEIN"/>
    <property type="match status" value="1"/>
</dbReference>
<dbReference type="GeneID" id="20081638"/>
<name>A0A024UCW7_9STRA</name>
<sequence length="443" mass="48535">MTRRWCKLPTAAWAWALCAGVGCVVAIPQDTCSPFNAGNNFADRVVERTTCLDYLGPDLVDAIVSHELDYDRKLPLSLVLFGNSSETLRHSSNVLAATYFDHASTATDRLVHLDIHELIQSKESKKDVHAAIHLTLANLIKRCPRRNMLVLQNIHLIPQAWLPVLDVFLQPLSGRIPSLNGKGHSDEGILDTVSTVFVFLFETDAITLEATKPLNWKEYLYTQWRFPGVEFTPQALIGRLGHGMIVSHAVTVAPECASMLSHAPFIGLGILWQLMTFLVGLVVAVVVGWFGVRRKGLTARKQRVPNEDVMFIRHSSSSRPAETIVSQAQEDNAPPRDVAELLEQPTDNTIPTPLISTLSTDSKSGETPVTTVPCSIDAPLATDPQCDEVATTASLLSTSLPGSSIKDPRAIPDVPKLTPRRSGRSQKSAPKQSQSNANSKKYK</sequence>
<dbReference type="AlphaFoldDB" id="A0A024UCW7"/>
<protein>
    <submittedName>
        <fullName evidence="4">Uncharacterized protein</fullName>
    </submittedName>
</protein>
<dbReference type="RefSeq" id="XP_008867217.1">
    <property type="nucleotide sequence ID" value="XM_008868995.1"/>
</dbReference>
<keyword evidence="2" id="KW-0472">Membrane</keyword>